<proteinExistence type="predicted"/>
<organism evidence="1 2">
    <name type="scientific">Leptonema illini</name>
    <dbReference type="NCBI Taxonomy" id="183"/>
    <lineage>
        <taxon>Bacteria</taxon>
        <taxon>Pseudomonadati</taxon>
        <taxon>Spirochaetota</taxon>
        <taxon>Spirochaetia</taxon>
        <taxon>Leptospirales</taxon>
        <taxon>Leptospiraceae</taxon>
        <taxon>Leptonema</taxon>
    </lineage>
</organism>
<dbReference type="Gene3D" id="3.40.50.150">
    <property type="entry name" value="Vaccinia Virus protein VP39"/>
    <property type="match status" value="1"/>
</dbReference>
<sequence>MSLRRLYARFFAMIYDPFMHSIERRVLSHHRKELLQGLHGRIIEIGAGSGANLSFYVTSTVNEIIAVEPNRQLWQRAEEKLKQLADALHIRPLHAGIEEPSVSKAIGDESVDAVVCTLVLCTIPHPKQTIEKIYRWLKPGGHLVVLEHIRSHQRSTAFFQDLFTPAWRLAADGCHLNRATDVALRESGLLLKEEAYFKYMLPFYRAVYTKGATSTKTGP</sequence>
<name>A0A833H1K4_9LEPT</name>
<evidence type="ECO:0000313" key="2">
    <source>
        <dbReference type="Proteomes" id="UP000460298"/>
    </source>
</evidence>
<dbReference type="SUPFAM" id="SSF53335">
    <property type="entry name" value="S-adenosyl-L-methionine-dependent methyltransferases"/>
    <property type="match status" value="1"/>
</dbReference>
<dbReference type="PANTHER" id="PTHR45036">
    <property type="entry name" value="METHYLTRANSFERASE LIKE 7B"/>
    <property type="match status" value="1"/>
</dbReference>
<dbReference type="Pfam" id="PF13489">
    <property type="entry name" value="Methyltransf_23"/>
    <property type="match status" value="1"/>
</dbReference>
<dbReference type="InterPro" id="IPR029063">
    <property type="entry name" value="SAM-dependent_MTases_sf"/>
</dbReference>
<comment type="caution">
    <text evidence="1">The sequence shown here is derived from an EMBL/GenBank/DDBJ whole genome shotgun (WGS) entry which is preliminary data.</text>
</comment>
<dbReference type="InterPro" id="IPR052356">
    <property type="entry name" value="Thiol_S-MT"/>
</dbReference>
<keyword evidence="1" id="KW-0808">Transferase</keyword>
<dbReference type="EMBL" id="WBUI01000008">
    <property type="protein sequence ID" value="KAB2932630.1"/>
    <property type="molecule type" value="Genomic_DNA"/>
</dbReference>
<dbReference type="GO" id="GO:0032259">
    <property type="term" value="P:methylation"/>
    <property type="evidence" value="ECO:0007669"/>
    <property type="project" value="UniProtKB-KW"/>
</dbReference>
<dbReference type="Proteomes" id="UP000460298">
    <property type="component" value="Unassembled WGS sequence"/>
</dbReference>
<dbReference type="GO" id="GO:0008168">
    <property type="term" value="F:methyltransferase activity"/>
    <property type="evidence" value="ECO:0007669"/>
    <property type="project" value="UniProtKB-KW"/>
</dbReference>
<gene>
    <name evidence="1" type="ORF">F9K24_09630</name>
</gene>
<keyword evidence="1" id="KW-0489">Methyltransferase</keyword>
<accession>A0A833H1K4</accession>
<evidence type="ECO:0000313" key="1">
    <source>
        <dbReference type="EMBL" id="KAB2932630.1"/>
    </source>
</evidence>
<protein>
    <submittedName>
        <fullName evidence="1">Class I SAM-dependent methyltransferase</fullName>
    </submittedName>
</protein>
<dbReference type="CDD" id="cd02440">
    <property type="entry name" value="AdoMet_MTases"/>
    <property type="match status" value="1"/>
</dbReference>
<reference evidence="1 2" key="1">
    <citation type="submission" date="2019-10" db="EMBL/GenBank/DDBJ databases">
        <title>Extracellular Electron Transfer in a Candidatus Methanoperedens spp. Enrichment Culture.</title>
        <authorList>
            <person name="Berger S."/>
            <person name="Rangel Shaw D."/>
            <person name="Berben T."/>
            <person name="In 'T Zandt M."/>
            <person name="Frank J."/>
            <person name="Reimann J."/>
            <person name="Jetten M.S.M."/>
            <person name="Welte C.U."/>
        </authorList>
    </citation>
    <scope>NUCLEOTIDE SEQUENCE [LARGE SCALE GENOMIC DNA]</scope>
    <source>
        <strain evidence="1">SB12</strain>
    </source>
</reference>
<dbReference type="AlphaFoldDB" id="A0A833H1K4"/>
<dbReference type="PANTHER" id="PTHR45036:SF1">
    <property type="entry name" value="METHYLTRANSFERASE LIKE 7A"/>
    <property type="match status" value="1"/>
</dbReference>